<keyword evidence="3" id="KW-0472">Membrane</keyword>
<keyword evidence="5" id="KW-1185">Reference proteome</keyword>
<reference evidence="4 5" key="1">
    <citation type="submission" date="2017-03" db="EMBL/GenBank/DDBJ databases">
        <authorList>
            <person name="Afonso C.L."/>
            <person name="Miller P.J."/>
            <person name="Scott M.A."/>
            <person name="Spackman E."/>
            <person name="Goraichik I."/>
            <person name="Dimitrov K.M."/>
            <person name="Suarez D.L."/>
            <person name="Swayne D.E."/>
        </authorList>
    </citation>
    <scope>NUCLEOTIDE SEQUENCE [LARGE SCALE GENOMIC DNA]</scope>
    <source>
        <strain evidence="4">PRJEB14757</strain>
    </source>
</reference>
<feature type="transmembrane region" description="Helical" evidence="3">
    <location>
        <begin position="374"/>
        <end position="392"/>
    </location>
</feature>
<feature type="transmembrane region" description="Helical" evidence="3">
    <location>
        <begin position="312"/>
        <end position="335"/>
    </location>
</feature>
<feature type="transmembrane region" description="Helical" evidence="3">
    <location>
        <begin position="213"/>
        <end position="231"/>
    </location>
</feature>
<dbReference type="SMART" id="SM00028">
    <property type="entry name" value="TPR"/>
    <property type="match status" value="1"/>
</dbReference>
<keyword evidence="3" id="KW-1133">Transmembrane helix</keyword>
<name>A0A1W1HL44_9BACT</name>
<feature type="transmembrane region" description="Helical" evidence="3">
    <location>
        <begin position="98"/>
        <end position="123"/>
    </location>
</feature>
<feature type="transmembrane region" description="Helical" evidence="3">
    <location>
        <begin position="341"/>
        <end position="362"/>
    </location>
</feature>
<dbReference type="Proteomes" id="UP000191931">
    <property type="component" value="Unassembled WGS sequence"/>
</dbReference>
<evidence type="ECO:0008006" key="6">
    <source>
        <dbReference type="Google" id="ProtNLM"/>
    </source>
</evidence>
<feature type="transmembrane region" description="Helical" evidence="3">
    <location>
        <begin position="18"/>
        <end position="35"/>
    </location>
</feature>
<evidence type="ECO:0000256" key="1">
    <source>
        <dbReference type="ARBA" id="ARBA00022737"/>
    </source>
</evidence>
<dbReference type="PANTHER" id="PTHR44227:SF3">
    <property type="entry name" value="PROTEIN O-MANNOSYL-TRANSFERASE TMTC4"/>
    <property type="match status" value="1"/>
</dbReference>
<dbReference type="PANTHER" id="PTHR44227">
    <property type="match status" value="1"/>
</dbReference>
<feature type="transmembrane region" description="Helical" evidence="3">
    <location>
        <begin position="192"/>
        <end position="207"/>
    </location>
</feature>
<accession>A0A1W1HL44</accession>
<feature type="transmembrane region" description="Helical" evidence="3">
    <location>
        <begin position="398"/>
        <end position="420"/>
    </location>
</feature>
<protein>
    <recommendedName>
        <fullName evidence="6">Tetratricopeptide repeat protein</fullName>
    </recommendedName>
</protein>
<feature type="transmembrane region" description="Helical" evidence="3">
    <location>
        <begin position="240"/>
        <end position="262"/>
    </location>
</feature>
<feature type="transmembrane region" description="Helical" evidence="3">
    <location>
        <begin position="160"/>
        <end position="180"/>
    </location>
</feature>
<evidence type="ECO:0000313" key="5">
    <source>
        <dbReference type="Proteomes" id="UP000191931"/>
    </source>
</evidence>
<keyword evidence="1" id="KW-0677">Repeat</keyword>
<evidence type="ECO:0000256" key="2">
    <source>
        <dbReference type="ARBA" id="ARBA00022803"/>
    </source>
</evidence>
<evidence type="ECO:0000256" key="3">
    <source>
        <dbReference type="SAM" id="Phobius"/>
    </source>
</evidence>
<feature type="transmembrane region" description="Helical" evidence="3">
    <location>
        <begin position="135"/>
        <end position="154"/>
    </location>
</feature>
<dbReference type="AlphaFoldDB" id="A0A1W1HL44"/>
<organism evidence="4 5">
    <name type="scientific">Desulfamplus magnetovallimortis</name>
    <dbReference type="NCBI Taxonomy" id="1246637"/>
    <lineage>
        <taxon>Bacteria</taxon>
        <taxon>Pseudomonadati</taxon>
        <taxon>Thermodesulfobacteriota</taxon>
        <taxon>Desulfobacteria</taxon>
        <taxon>Desulfobacterales</taxon>
        <taxon>Desulfobacteraceae</taxon>
        <taxon>Desulfamplus</taxon>
    </lineage>
</organism>
<dbReference type="STRING" id="1246637.MTBBW1_900023"/>
<dbReference type="InterPro" id="IPR011990">
    <property type="entry name" value="TPR-like_helical_dom_sf"/>
</dbReference>
<sequence>MLKDTVNMSIENQKSHRLIIFMLFVFTVIIYSNSFDASWHFDDTSNITENSRMQLSKITWDNIINVFYAAPNNPDYLYRPVASLTLALNWYFGKNAVFGYHIVNTSIHIITAIFLYFAVLQLFRTPVLKKYDENTRIFTAALSAFLWAINPVQVQAVTYIVQRMASMAAMFYIIAIFYYLKGRLDFSKKRQALFFAIALLSYLLSFGSKQNGIMLPFALLLIEILFFNFSIKFPSTKTQWFILLLGLFTISLILFTEIFDRIDFDHPEQRAFTAGQRFLTEFRVVIFYISQILYPIASRFSIVHDFHISTSILNPLSTFFSILSIIFLIVFAVMLRKKSPALTFAILFFFLNHIIESTFIPLEIVFEHRNYLPSLFLFFPISIGLYQVLNYYKQKNKFIFFSISGFITCLIILTGFSTYIRNFDWETEESLWLDAMNKAPESARAYQNYAKAFIDRHEANKSANNAIYDYYFNLNRESLDKIVVSAHVRRDFVAYSNMAAARSSQKNFSDALFYIKKAHEVFPGNSKSISSLAKMYLMNGDEKKH</sequence>
<dbReference type="InterPro" id="IPR052346">
    <property type="entry name" value="O-mannosyl-transferase_TMTC"/>
</dbReference>
<dbReference type="EMBL" id="FWEV01000337">
    <property type="protein sequence ID" value="SLM33156.1"/>
    <property type="molecule type" value="Genomic_DNA"/>
</dbReference>
<dbReference type="Gene3D" id="1.25.40.10">
    <property type="entry name" value="Tetratricopeptide repeat domain"/>
    <property type="match status" value="1"/>
</dbReference>
<dbReference type="InterPro" id="IPR019734">
    <property type="entry name" value="TPR_rpt"/>
</dbReference>
<keyword evidence="3" id="KW-0812">Transmembrane</keyword>
<evidence type="ECO:0000313" key="4">
    <source>
        <dbReference type="EMBL" id="SLM33156.1"/>
    </source>
</evidence>
<gene>
    <name evidence="4" type="ORF">MTBBW1_900023</name>
</gene>
<dbReference type="SUPFAM" id="SSF48452">
    <property type="entry name" value="TPR-like"/>
    <property type="match status" value="1"/>
</dbReference>
<proteinExistence type="predicted"/>
<keyword evidence="2" id="KW-0802">TPR repeat</keyword>